<gene>
    <name evidence="1" type="ORF">IW15_03015</name>
</gene>
<dbReference type="eggNOG" id="COG3530">
    <property type="taxonomic scope" value="Bacteria"/>
</dbReference>
<name>A0A086ACK9_9FLAO</name>
<protein>
    <recommendedName>
        <fullName evidence="3">Cytoplasmic protein</fullName>
    </recommendedName>
</protein>
<evidence type="ECO:0000313" key="2">
    <source>
        <dbReference type="Proteomes" id="UP000028705"/>
    </source>
</evidence>
<evidence type="ECO:0000313" key="1">
    <source>
        <dbReference type="EMBL" id="KFF14423.1"/>
    </source>
</evidence>
<dbReference type="EMBL" id="JPRH01000001">
    <property type="protein sequence ID" value="KFF14423.1"/>
    <property type="molecule type" value="Genomic_DNA"/>
</dbReference>
<dbReference type="AlphaFoldDB" id="A0A086ACK9"/>
<sequence length="87" mass="9822">MEGINPEILQEICVVTMPFGKHQGTILADLPISYLEWFSRTGMPKGKLGMQLSTIYEIKLNGLMDLLAPLRGGKIDYSKIKKTTYKF</sequence>
<dbReference type="Proteomes" id="UP000028705">
    <property type="component" value="Unassembled WGS sequence"/>
</dbReference>
<reference evidence="1 2" key="1">
    <citation type="submission" date="2014-07" db="EMBL/GenBank/DDBJ databases">
        <title>Genome of Chryseobacterium soli DSM 19298.</title>
        <authorList>
            <person name="Stropko S.J."/>
            <person name="Pipes S.E."/>
            <person name="Newman J."/>
        </authorList>
    </citation>
    <scope>NUCLEOTIDE SEQUENCE [LARGE SCALE GENOMIC DNA]</scope>
    <source>
        <strain evidence="1 2">DSM 19298</strain>
    </source>
</reference>
<organism evidence="1 2">
    <name type="scientific">Chryseobacterium soli</name>
    <dbReference type="NCBI Taxonomy" id="445961"/>
    <lineage>
        <taxon>Bacteria</taxon>
        <taxon>Pseudomonadati</taxon>
        <taxon>Bacteroidota</taxon>
        <taxon>Flavobacteriia</taxon>
        <taxon>Flavobacteriales</taxon>
        <taxon>Weeksellaceae</taxon>
        <taxon>Chryseobacterium group</taxon>
        <taxon>Chryseobacterium</taxon>
    </lineage>
</organism>
<comment type="caution">
    <text evidence="1">The sequence shown here is derived from an EMBL/GenBank/DDBJ whole genome shotgun (WGS) entry which is preliminary data.</text>
</comment>
<proteinExistence type="predicted"/>
<keyword evidence="2" id="KW-1185">Reference proteome</keyword>
<evidence type="ECO:0008006" key="3">
    <source>
        <dbReference type="Google" id="ProtNLM"/>
    </source>
</evidence>
<dbReference type="Pfam" id="PF12843">
    <property type="entry name" value="QSregVF_b"/>
    <property type="match status" value="1"/>
</dbReference>
<accession>A0A086ACK9</accession>
<dbReference type="InterPro" id="IPR024530">
    <property type="entry name" value="QSregVF_b"/>
</dbReference>
<dbReference type="STRING" id="445961.IW15_03015"/>